<dbReference type="Proteomes" id="UP000236178">
    <property type="component" value="Unassembled WGS sequence"/>
</dbReference>
<dbReference type="Gene3D" id="2.130.10.10">
    <property type="entry name" value="YVTN repeat-like/Quinoprotein amine dehydrogenase"/>
    <property type="match status" value="1"/>
</dbReference>
<protein>
    <submittedName>
        <fullName evidence="1">Uncharacterized protein</fullName>
    </submittedName>
</protein>
<keyword evidence="2" id="KW-1185">Reference proteome</keyword>
<dbReference type="EMBL" id="PJOS01000029">
    <property type="protein sequence ID" value="PKT71788.1"/>
    <property type="molecule type" value="Genomic_DNA"/>
</dbReference>
<name>A0A2I0SPC6_9ACTN</name>
<comment type="caution">
    <text evidence="1">The sequence shown here is derived from an EMBL/GenBank/DDBJ whole genome shotgun (WGS) entry which is preliminary data.</text>
</comment>
<dbReference type="InterPro" id="IPR015943">
    <property type="entry name" value="WD40/YVTN_repeat-like_dom_sf"/>
</dbReference>
<evidence type="ECO:0000313" key="2">
    <source>
        <dbReference type="Proteomes" id="UP000236178"/>
    </source>
</evidence>
<reference evidence="1 2" key="1">
    <citation type="submission" date="2017-12" db="EMBL/GenBank/DDBJ databases">
        <title>Streptomyces populusis sp. nov., a novel endophytic actinobacterium isolated from stems of Populus adenopoda Maxim.</title>
        <authorList>
            <person name="Wang Z."/>
        </authorList>
    </citation>
    <scope>NUCLEOTIDE SEQUENCE [LARGE SCALE GENOMIC DNA]</scope>
    <source>
        <strain evidence="1 2">A249</strain>
    </source>
</reference>
<accession>A0A2I0SPC6</accession>
<evidence type="ECO:0000313" key="1">
    <source>
        <dbReference type="EMBL" id="PKT71788.1"/>
    </source>
</evidence>
<proteinExistence type="predicted"/>
<dbReference type="AlphaFoldDB" id="A0A2I0SPC6"/>
<dbReference type="OrthoDB" id="4454357at2"/>
<dbReference type="RefSeq" id="WP_103550328.1">
    <property type="nucleotide sequence ID" value="NZ_JBHJSK010000001.1"/>
</dbReference>
<dbReference type="SUPFAM" id="SSF51004">
    <property type="entry name" value="C-terminal (heme d1) domain of cytochrome cd1-nitrite reductase"/>
    <property type="match status" value="1"/>
</dbReference>
<sequence length="354" mass="39010">MADARWRRVGVQHIGTARAARGLIHALDGERLLLDRAYSLEVHRRDGFLALGAVRPLSKVELPSVTRGTALPDDGFVLCDEFRVWRAAPDGSTRWELSEEIWPDGDRVRGDVTVSPDGSLAAVVKATRVAGPSPPDARVDDGPEEHPYGPDVLLLLDTATGEVLGRQPLDVPALLTARHVWHPDGSRLAVSCWDFWDSWITYWLGAGRDGLRLLGRKTMVDAAAFVPGSSRLLTVRRAEGFGASRQADELASYDTDTSERLAVEDVGDLLADWGDPSGTQAYLLDAERVILSVNPRDRDRDERSRHWLCDADTLRPLGLLDYSVHPGAGHAVTPLEDGTWLTRRGRRVDRWALA</sequence>
<organism evidence="1 2">
    <name type="scientific">Streptomyces populi</name>
    <dbReference type="NCBI Taxonomy" id="2058924"/>
    <lineage>
        <taxon>Bacteria</taxon>
        <taxon>Bacillati</taxon>
        <taxon>Actinomycetota</taxon>
        <taxon>Actinomycetes</taxon>
        <taxon>Kitasatosporales</taxon>
        <taxon>Streptomycetaceae</taxon>
        <taxon>Streptomyces</taxon>
    </lineage>
</organism>
<gene>
    <name evidence="1" type="ORF">CW362_17010</name>
</gene>
<dbReference type="InterPro" id="IPR011048">
    <property type="entry name" value="Haem_d1_sf"/>
</dbReference>